<keyword evidence="2" id="KW-1185">Reference proteome</keyword>
<feature type="non-terminal residue" evidence="1">
    <location>
        <position position="1"/>
    </location>
</feature>
<sequence>MKRAIGQVSPGQFASFPLWAMAYGSFRIIQILSHLKHRVVTSFILRGGFKPNSTYKIGDTFTYRYILVLLLTRAFGSRPGNVFAPC</sequence>
<name>A0A371H1L1_MUCPR</name>
<organism evidence="1 2">
    <name type="scientific">Mucuna pruriens</name>
    <name type="common">Velvet bean</name>
    <name type="synonym">Dolichos pruriens</name>
    <dbReference type="NCBI Taxonomy" id="157652"/>
    <lineage>
        <taxon>Eukaryota</taxon>
        <taxon>Viridiplantae</taxon>
        <taxon>Streptophyta</taxon>
        <taxon>Embryophyta</taxon>
        <taxon>Tracheophyta</taxon>
        <taxon>Spermatophyta</taxon>
        <taxon>Magnoliopsida</taxon>
        <taxon>eudicotyledons</taxon>
        <taxon>Gunneridae</taxon>
        <taxon>Pentapetalae</taxon>
        <taxon>rosids</taxon>
        <taxon>fabids</taxon>
        <taxon>Fabales</taxon>
        <taxon>Fabaceae</taxon>
        <taxon>Papilionoideae</taxon>
        <taxon>50 kb inversion clade</taxon>
        <taxon>NPAAA clade</taxon>
        <taxon>indigoferoid/millettioid clade</taxon>
        <taxon>Phaseoleae</taxon>
        <taxon>Mucuna</taxon>
    </lineage>
</organism>
<comment type="caution">
    <text evidence="1">The sequence shown here is derived from an EMBL/GenBank/DDBJ whole genome shotgun (WGS) entry which is preliminary data.</text>
</comment>
<evidence type="ECO:0000313" key="2">
    <source>
        <dbReference type="Proteomes" id="UP000257109"/>
    </source>
</evidence>
<protein>
    <submittedName>
        <fullName evidence="1">Uncharacterized protein</fullName>
    </submittedName>
</protein>
<proteinExistence type="predicted"/>
<gene>
    <name evidence="1" type="ORF">CR513_20639</name>
</gene>
<reference evidence="1" key="1">
    <citation type="submission" date="2018-05" db="EMBL/GenBank/DDBJ databases">
        <title>Draft genome of Mucuna pruriens seed.</title>
        <authorList>
            <person name="Nnadi N.E."/>
            <person name="Vos R."/>
            <person name="Hasami M.H."/>
            <person name="Devisetty U.K."/>
            <person name="Aguiy J.C."/>
        </authorList>
    </citation>
    <scope>NUCLEOTIDE SEQUENCE [LARGE SCALE GENOMIC DNA]</scope>
    <source>
        <strain evidence="1">JCA_2017</strain>
    </source>
</reference>
<dbReference type="AlphaFoldDB" id="A0A371H1L1"/>
<dbReference type="EMBL" id="QJKJ01003836">
    <property type="protein sequence ID" value="RDX96665.1"/>
    <property type="molecule type" value="Genomic_DNA"/>
</dbReference>
<accession>A0A371H1L1</accession>
<dbReference type="Proteomes" id="UP000257109">
    <property type="component" value="Unassembled WGS sequence"/>
</dbReference>
<evidence type="ECO:0000313" key="1">
    <source>
        <dbReference type="EMBL" id="RDX96665.1"/>
    </source>
</evidence>